<dbReference type="Pfam" id="PF17179">
    <property type="entry name" value="Fer4_22"/>
    <property type="match status" value="1"/>
</dbReference>
<dbReference type="PANTHER" id="PTHR40447">
    <property type="entry name" value="ANAEROBIC SULFITE REDUCTASE SUBUNIT A"/>
    <property type="match status" value="1"/>
</dbReference>
<keyword evidence="1" id="KW-0479">Metal-binding</keyword>
<dbReference type="PATRIC" id="fig|1555112.3.peg.612"/>
<proteinExistence type="predicted"/>
<feature type="domain" description="4Fe-4S ferredoxin-type" evidence="4">
    <location>
        <begin position="255"/>
        <end position="287"/>
    </location>
</feature>
<evidence type="ECO:0000259" key="4">
    <source>
        <dbReference type="PROSITE" id="PS51379"/>
    </source>
</evidence>
<organism evidence="5 6">
    <name type="scientific">Limnochorda pilosa</name>
    <dbReference type="NCBI Taxonomy" id="1555112"/>
    <lineage>
        <taxon>Bacteria</taxon>
        <taxon>Bacillati</taxon>
        <taxon>Bacillota</taxon>
        <taxon>Limnochordia</taxon>
        <taxon>Limnochordales</taxon>
        <taxon>Limnochordaceae</taxon>
        <taxon>Limnochorda</taxon>
    </lineage>
</organism>
<gene>
    <name evidence="5" type="ORF">LIP_0585</name>
</gene>
<dbReference type="SUPFAM" id="SSF46548">
    <property type="entry name" value="alpha-helical ferredoxin"/>
    <property type="match status" value="1"/>
</dbReference>
<dbReference type="STRING" id="1555112.LIP_0585"/>
<reference evidence="6" key="2">
    <citation type="journal article" date="2016" name="Int. J. Syst. Evol. Microbiol.">
        <title>Complete genome sequence and cell structure of Limnochorda pilosa, a Gram-negative spore-former within the phylum Firmicutes.</title>
        <authorList>
            <person name="Watanabe M."/>
            <person name="Kojima H."/>
            <person name="Fukui M."/>
        </authorList>
    </citation>
    <scope>NUCLEOTIDE SEQUENCE [LARGE SCALE GENOMIC DNA]</scope>
    <source>
        <strain evidence="6">HC45</strain>
    </source>
</reference>
<dbReference type="AlphaFoldDB" id="A0A0K2SHC9"/>
<dbReference type="PROSITE" id="PS51379">
    <property type="entry name" value="4FE4S_FER_2"/>
    <property type="match status" value="2"/>
</dbReference>
<dbReference type="KEGG" id="lpil:LIP_0585"/>
<dbReference type="GO" id="GO:0051536">
    <property type="term" value="F:iron-sulfur cluster binding"/>
    <property type="evidence" value="ECO:0007669"/>
    <property type="project" value="UniProtKB-KW"/>
</dbReference>
<accession>A0A0K2SHC9</accession>
<dbReference type="EMBL" id="AP014924">
    <property type="protein sequence ID" value="BAS26442.1"/>
    <property type="molecule type" value="Genomic_DNA"/>
</dbReference>
<dbReference type="RefSeq" id="WP_198409670.1">
    <property type="nucleotide sequence ID" value="NZ_AP014924.1"/>
</dbReference>
<reference evidence="6" key="1">
    <citation type="submission" date="2015-07" db="EMBL/GenBank/DDBJ databases">
        <title>Complete genome sequence and phylogenetic analysis of Limnochorda pilosa.</title>
        <authorList>
            <person name="Watanabe M."/>
            <person name="Kojima H."/>
            <person name="Fukui M."/>
        </authorList>
    </citation>
    <scope>NUCLEOTIDE SEQUENCE [LARGE SCALE GENOMIC DNA]</scope>
    <source>
        <strain evidence="6">HC45</strain>
    </source>
</reference>
<feature type="domain" description="4Fe-4S ferredoxin-type" evidence="4">
    <location>
        <begin position="337"/>
        <end position="365"/>
    </location>
</feature>
<dbReference type="InterPro" id="IPR017896">
    <property type="entry name" value="4Fe4S_Fe-S-bd"/>
</dbReference>
<name>A0A0K2SHC9_LIMPI</name>
<dbReference type="Proteomes" id="UP000065807">
    <property type="component" value="Chromosome"/>
</dbReference>
<keyword evidence="6" id="KW-1185">Reference proteome</keyword>
<keyword evidence="3" id="KW-0411">Iron-sulfur</keyword>
<protein>
    <submittedName>
        <fullName evidence="5">4Fe-4S ferredoxin</fullName>
    </submittedName>
</protein>
<evidence type="ECO:0000313" key="6">
    <source>
        <dbReference type="Proteomes" id="UP000065807"/>
    </source>
</evidence>
<evidence type="ECO:0000256" key="3">
    <source>
        <dbReference type="ARBA" id="ARBA00023014"/>
    </source>
</evidence>
<dbReference type="PROSITE" id="PS00198">
    <property type="entry name" value="4FE4S_FER_1"/>
    <property type="match status" value="2"/>
</dbReference>
<keyword evidence="2" id="KW-0408">Iron</keyword>
<evidence type="ECO:0000313" key="5">
    <source>
        <dbReference type="EMBL" id="BAS26442.1"/>
    </source>
</evidence>
<evidence type="ECO:0000256" key="1">
    <source>
        <dbReference type="ARBA" id="ARBA00022723"/>
    </source>
</evidence>
<dbReference type="InterPro" id="IPR017900">
    <property type="entry name" value="4Fe4S_Fe_S_CS"/>
</dbReference>
<dbReference type="GO" id="GO:0046872">
    <property type="term" value="F:metal ion binding"/>
    <property type="evidence" value="ECO:0007669"/>
    <property type="project" value="UniProtKB-KW"/>
</dbReference>
<evidence type="ECO:0000256" key="2">
    <source>
        <dbReference type="ARBA" id="ARBA00023004"/>
    </source>
</evidence>
<dbReference type="PANTHER" id="PTHR40447:SF1">
    <property type="entry name" value="ANAEROBIC SULFITE REDUCTASE SUBUNIT A"/>
    <property type="match status" value="1"/>
</dbReference>
<sequence>MILPEVGSFSVIDPGGLDALIRALRAGGYAAVGPTVHDRAVVYAPIEGVRDLPAGWTDRQEKGTYRLEPTGGGAFFAYTAGALPWKAYLTPPRVRLWQAERNGHLRFRVDQAEPPRLALIGVRACELAAMEMQDATLLQGPYPDPVYRARREQAFILAVACTRAGGTCFCASTGTGPAIRSGFDLALTEQTTPYHRFVVQVGSQEGRRILAAANPRPARESEVRRAAGAVEEAARSMGRRLEAGTLRKALGASVEGPIWEEVASRCLGCGNCTMVCPVCGCHTATESTNLEGTRSERRRRWDSCFSLAFGYIHGGPVRASGASRYRQWLFHKLGGEPVPGQATSGCVGCGRCITWCPAAVDLTEVASVLLAAWAPFTAPSPSEAPAAVQKER</sequence>